<evidence type="ECO:0000313" key="5">
    <source>
        <dbReference type="EMBL" id="KAH6899694.1"/>
    </source>
</evidence>
<dbReference type="AlphaFoldDB" id="A0A9P8WGS4"/>
<organism evidence="5 6">
    <name type="scientific">Thelonectria olida</name>
    <dbReference type="NCBI Taxonomy" id="1576542"/>
    <lineage>
        <taxon>Eukaryota</taxon>
        <taxon>Fungi</taxon>
        <taxon>Dikarya</taxon>
        <taxon>Ascomycota</taxon>
        <taxon>Pezizomycotina</taxon>
        <taxon>Sordariomycetes</taxon>
        <taxon>Hypocreomycetidae</taxon>
        <taxon>Hypocreales</taxon>
        <taxon>Nectriaceae</taxon>
        <taxon>Thelonectria</taxon>
    </lineage>
</organism>
<evidence type="ECO:0000256" key="1">
    <source>
        <dbReference type="ARBA" id="ARBA00021364"/>
    </source>
</evidence>
<dbReference type="PROSITE" id="PS51987">
    <property type="entry name" value="GS_CATALYTIC"/>
    <property type="match status" value="1"/>
</dbReference>
<accession>A0A9P8WGS4</accession>
<evidence type="ECO:0000256" key="3">
    <source>
        <dbReference type="RuleBase" id="RU000384"/>
    </source>
</evidence>
<dbReference type="OrthoDB" id="3364440at2759"/>
<protein>
    <recommendedName>
        <fullName evidence="1">Glutamine synthetase</fullName>
    </recommendedName>
</protein>
<dbReference type="SUPFAM" id="SSF51556">
    <property type="entry name" value="Metallo-dependent hydrolases"/>
    <property type="match status" value="1"/>
</dbReference>
<name>A0A9P8WGS4_9HYPO</name>
<dbReference type="GO" id="GO:0016787">
    <property type="term" value="F:hydrolase activity"/>
    <property type="evidence" value="ECO:0007669"/>
    <property type="project" value="InterPro"/>
</dbReference>
<dbReference type="InterPro" id="IPR036651">
    <property type="entry name" value="Gln_synt_N_sf"/>
</dbReference>
<dbReference type="Pfam" id="PF04909">
    <property type="entry name" value="Amidohydro_2"/>
    <property type="match status" value="1"/>
</dbReference>
<dbReference type="SMART" id="SM01230">
    <property type="entry name" value="Gln-synt_C"/>
    <property type="match status" value="1"/>
</dbReference>
<proteinExistence type="inferred from homology"/>
<dbReference type="InterPro" id="IPR032466">
    <property type="entry name" value="Metal_Hydrolase"/>
</dbReference>
<comment type="caution">
    <text evidence="5">The sequence shown here is derived from an EMBL/GenBank/DDBJ whole genome shotgun (WGS) entry which is preliminary data.</text>
</comment>
<reference evidence="5 6" key="1">
    <citation type="journal article" date="2021" name="Nat. Commun.">
        <title>Genetic determinants of endophytism in the Arabidopsis root mycobiome.</title>
        <authorList>
            <person name="Mesny F."/>
            <person name="Miyauchi S."/>
            <person name="Thiergart T."/>
            <person name="Pickel B."/>
            <person name="Atanasova L."/>
            <person name="Karlsson M."/>
            <person name="Huettel B."/>
            <person name="Barry K.W."/>
            <person name="Haridas S."/>
            <person name="Chen C."/>
            <person name="Bauer D."/>
            <person name="Andreopoulos W."/>
            <person name="Pangilinan J."/>
            <person name="LaButti K."/>
            <person name="Riley R."/>
            <person name="Lipzen A."/>
            <person name="Clum A."/>
            <person name="Drula E."/>
            <person name="Henrissat B."/>
            <person name="Kohler A."/>
            <person name="Grigoriev I.V."/>
            <person name="Martin F.M."/>
            <person name="Hacquard S."/>
        </authorList>
    </citation>
    <scope>NUCLEOTIDE SEQUENCE [LARGE SCALE GENOMIC DNA]</scope>
    <source>
        <strain evidence="5 6">MPI-CAGE-CH-0241</strain>
    </source>
</reference>
<keyword evidence="6" id="KW-1185">Reference proteome</keyword>
<dbReference type="GO" id="GO:0004356">
    <property type="term" value="F:glutamine synthetase activity"/>
    <property type="evidence" value="ECO:0007669"/>
    <property type="project" value="InterPro"/>
</dbReference>
<dbReference type="Gene3D" id="3.10.20.70">
    <property type="entry name" value="Glutamine synthetase, N-terminal domain"/>
    <property type="match status" value="1"/>
</dbReference>
<dbReference type="InterPro" id="IPR008146">
    <property type="entry name" value="Gln_synth_cat_dom"/>
</dbReference>
<dbReference type="EMBL" id="JAGPYM010000001">
    <property type="protein sequence ID" value="KAH6899694.1"/>
    <property type="molecule type" value="Genomic_DNA"/>
</dbReference>
<dbReference type="PANTHER" id="PTHR43383:SF2">
    <property type="entry name" value="AMIDOHYDROLASE 2 FAMILY PROTEIN"/>
    <property type="match status" value="1"/>
</dbReference>
<dbReference type="Gene3D" id="3.30.590.10">
    <property type="entry name" value="Glutamine synthetase/guanido kinase, catalytic domain"/>
    <property type="match status" value="1"/>
</dbReference>
<comment type="similarity">
    <text evidence="2 3">Belongs to the glutamine synthetase family.</text>
</comment>
<dbReference type="GO" id="GO:0006542">
    <property type="term" value="P:glutamine biosynthetic process"/>
    <property type="evidence" value="ECO:0007669"/>
    <property type="project" value="InterPro"/>
</dbReference>
<evidence type="ECO:0000256" key="2">
    <source>
        <dbReference type="PROSITE-ProRule" id="PRU01331"/>
    </source>
</evidence>
<feature type="domain" description="GS catalytic" evidence="4">
    <location>
        <begin position="538"/>
        <end position="865"/>
    </location>
</feature>
<dbReference type="Proteomes" id="UP000777438">
    <property type="component" value="Unassembled WGS sequence"/>
</dbReference>
<dbReference type="InterPro" id="IPR006680">
    <property type="entry name" value="Amidohydro-rel"/>
</dbReference>
<dbReference type="PANTHER" id="PTHR43383">
    <property type="entry name" value="NODULIN 6"/>
    <property type="match status" value="1"/>
</dbReference>
<evidence type="ECO:0000259" key="4">
    <source>
        <dbReference type="PROSITE" id="PS51987"/>
    </source>
</evidence>
<dbReference type="SUPFAM" id="SSF55931">
    <property type="entry name" value="Glutamine synthetase/guanido kinase"/>
    <property type="match status" value="1"/>
</dbReference>
<evidence type="ECO:0000313" key="6">
    <source>
        <dbReference type="Proteomes" id="UP000777438"/>
    </source>
</evidence>
<dbReference type="Pfam" id="PF00120">
    <property type="entry name" value="Gln-synt_C"/>
    <property type="match status" value="1"/>
</dbReference>
<gene>
    <name evidence="5" type="ORF">B0T10DRAFT_468424</name>
</gene>
<dbReference type="Gene3D" id="3.20.20.140">
    <property type="entry name" value="Metal-dependent hydrolases"/>
    <property type="match status" value="1"/>
</dbReference>
<sequence>MSIALPMSEVLPLERIIQVCPIIDHHGHQLLRLGSVKKVPLLSISTEANGEAIAATTTSLAHLRAVKQLSSILGCEATWTAVEAAIAAKRAGDYKAWTKRCLEGIESVLVDDGFGNQEDLELYNHFDDFTRSPTKRIVRIEQVAANIIDEIFAKPDTSFDALHREVHDRFHAYIVQAIIDPAVVAFKSIICYRSGLAIRKTAPEQKSVKGALQSLYDGKKKGKTLTRLNNPELTQYFVHKVAQLIVKSAAPYNKKPIQFHTGLGDNDIILTTATPALLQPFITAYPKVNMVLLHASYPFMREAAYLATVYPNVYADIGEVFPAVSRDGQEAVIRQMLELCPYSKLLWSTDGHYFPETYLLAVEQVREVLRTVLLDYVGKGDLTFVQAADLVQAFFFNNANKLYNLGLELSAWTSKPSLEPAPAGWEHIQTLTKFLNGHQTPRFFRVYWNDMTATSRMRAVPMRRVWSILRSGEELSFGVTKASLGLLQNDVPVPGVTPSGEYKLHPDLTTLRLGPRKGHITAQGDFKEKDGSLVPLCPRTLLKRAIGEAAQHGLEFIIGFEVELVLARRVGDESKYMTLDGDGHAWSVGRAMEHEAVTEVLEEAIEQLEVAGVYVDMMHPESATGQYEVVLPKAPPLEAVDTLLYARDVISNCATEKGYRMTLHPKPYARACGSASHTHISISTPNGYDRNVYEAFYAGILKHLGAITAFSIASVVSYERMQDGCWAGGTWVAWGTQNRETPLRKIEDSHWELKCMDGTANPYLALSATLFAGTQGVVDGEKLVQADCQVDPATLSEAERQRLNVVKKLPSSVSEALQALEGDEDMTKLLGRELVERFVAVKKAETAMLEGMSDEERRRWVMERY</sequence>
<dbReference type="InterPro" id="IPR014746">
    <property type="entry name" value="Gln_synth/guanido_kin_cat_dom"/>
</dbReference>